<gene>
    <name evidence="1" type="ORF">EZ444_08975</name>
</gene>
<dbReference type="EMBL" id="SJSM01000004">
    <property type="protein sequence ID" value="TCC96982.1"/>
    <property type="molecule type" value="Genomic_DNA"/>
</dbReference>
<reference evidence="1 2" key="1">
    <citation type="submission" date="2019-02" db="EMBL/GenBank/DDBJ databases">
        <title>Pedobacter sp. RP-3-8 sp. nov., isolated from Arctic soil.</title>
        <authorList>
            <person name="Dahal R.H."/>
        </authorList>
    </citation>
    <scope>NUCLEOTIDE SEQUENCE [LARGE SCALE GENOMIC DNA]</scope>
    <source>
        <strain evidence="1 2">RP-3-8</strain>
    </source>
</reference>
<sequence>MTQLLYKIEDLCFDCPTIPKSRNVSRIFFSHAGVTNAWYSDFLRLPILNEIRDKKDTLADLFNKVDQTGQRYLLHAAGYARGGYDNDGIIWADKKETMTDMLKGYHLVVGHTVVPQLESIQYTDRSVTYIDVLDKITYFHELDIP</sequence>
<evidence type="ECO:0000313" key="2">
    <source>
        <dbReference type="Proteomes" id="UP000291117"/>
    </source>
</evidence>
<dbReference type="AlphaFoldDB" id="A0A4R0ND37"/>
<protein>
    <submittedName>
        <fullName evidence="1">Uncharacterized protein</fullName>
    </submittedName>
</protein>
<evidence type="ECO:0000313" key="1">
    <source>
        <dbReference type="EMBL" id="TCC96982.1"/>
    </source>
</evidence>
<dbReference type="RefSeq" id="WP_131608394.1">
    <property type="nucleotide sequence ID" value="NZ_SJSM01000004.1"/>
</dbReference>
<proteinExistence type="predicted"/>
<comment type="caution">
    <text evidence="1">The sequence shown here is derived from an EMBL/GenBank/DDBJ whole genome shotgun (WGS) entry which is preliminary data.</text>
</comment>
<organism evidence="1 2">
    <name type="scientific">Pedobacter hiemivivus</name>
    <dbReference type="NCBI Taxonomy" id="2530454"/>
    <lineage>
        <taxon>Bacteria</taxon>
        <taxon>Pseudomonadati</taxon>
        <taxon>Bacteroidota</taxon>
        <taxon>Sphingobacteriia</taxon>
        <taxon>Sphingobacteriales</taxon>
        <taxon>Sphingobacteriaceae</taxon>
        <taxon>Pedobacter</taxon>
    </lineage>
</organism>
<keyword evidence="2" id="KW-1185">Reference proteome</keyword>
<name>A0A4R0ND37_9SPHI</name>
<dbReference type="Proteomes" id="UP000291117">
    <property type="component" value="Unassembled WGS sequence"/>
</dbReference>
<dbReference type="OrthoDB" id="9808081at2"/>
<accession>A0A4R0ND37</accession>